<reference evidence="8" key="1">
    <citation type="submission" date="2025-08" db="UniProtKB">
        <authorList>
            <consortium name="RefSeq"/>
        </authorList>
    </citation>
    <scope>IDENTIFICATION</scope>
    <source>
        <tissue evidence="8">Whole Larva</tissue>
    </source>
</reference>
<organism evidence="7 8">
    <name type="scientific">Nicrophorus vespilloides</name>
    <name type="common">Boreal carrion beetle</name>
    <dbReference type="NCBI Taxonomy" id="110193"/>
    <lineage>
        <taxon>Eukaryota</taxon>
        <taxon>Metazoa</taxon>
        <taxon>Ecdysozoa</taxon>
        <taxon>Arthropoda</taxon>
        <taxon>Hexapoda</taxon>
        <taxon>Insecta</taxon>
        <taxon>Pterygota</taxon>
        <taxon>Neoptera</taxon>
        <taxon>Endopterygota</taxon>
        <taxon>Coleoptera</taxon>
        <taxon>Polyphaga</taxon>
        <taxon>Staphyliniformia</taxon>
        <taxon>Silphidae</taxon>
        <taxon>Nicrophorinae</taxon>
        <taxon>Nicrophorus</taxon>
    </lineage>
</organism>
<feature type="chain" id="PRO_5047202466" evidence="5">
    <location>
        <begin position="18"/>
        <end position="215"/>
    </location>
</feature>
<dbReference type="PANTHER" id="PTHR21312:SF28">
    <property type="entry name" value="OVOINHIBITOR-RELATED"/>
    <property type="match status" value="1"/>
</dbReference>
<dbReference type="InterPro" id="IPR036058">
    <property type="entry name" value="Kazal_dom_sf"/>
</dbReference>
<keyword evidence="5" id="KW-0732">Signal</keyword>
<feature type="domain" description="Kazal-like" evidence="6">
    <location>
        <begin position="1"/>
        <end position="64"/>
    </location>
</feature>
<sequence>MKCILIVVLAASIGAQAVDDPICPLRYSPICASDGITYGNQCSFDYAVQKDSTLTILFRGTCEYTHWDEIACNLTENRVEVCGSDGVSYKNQCLFNFAVKRNPSLRKRHDGKCEDSVKSARNGPMVCGTDGKLYDPSNFLAQQSVRPQLGEWPMNFCVRRPGEPMGPSPRYETPTVCGSDLLVYFEPDFIAQQAIRSNLHSLPLSDCYFKPFFQQ</sequence>
<dbReference type="Pfam" id="PF00050">
    <property type="entry name" value="Kazal_1"/>
    <property type="match status" value="2"/>
</dbReference>
<feature type="signal peptide" evidence="5">
    <location>
        <begin position="1"/>
        <end position="17"/>
    </location>
</feature>
<comment type="subcellular location">
    <subcellularLocation>
        <location evidence="1">Secreted</location>
    </subcellularLocation>
</comment>
<keyword evidence="2" id="KW-0964">Secreted</keyword>
<dbReference type="Gene3D" id="3.30.60.30">
    <property type="match status" value="2"/>
</dbReference>
<feature type="domain" description="Kazal-like" evidence="6">
    <location>
        <begin position="66"/>
        <end position="115"/>
    </location>
</feature>
<dbReference type="GeneID" id="108556958"/>
<evidence type="ECO:0000256" key="2">
    <source>
        <dbReference type="ARBA" id="ARBA00022525"/>
    </source>
</evidence>
<dbReference type="SMART" id="SM00280">
    <property type="entry name" value="KAZAL"/>
    <property type="match status" value="2"/>
</dbReference>
<evidence type="ECO:0000256" key="5">
    <source>
        <dbReference type="SAM" id="SignalP"/>
    </source>
</evidence>
<keyword evidence="4" id="KW-1015">Disulfide bond</keyword>
<dbReference type="Proteomes" id="UP000695000">
    <property type="component" value="Unplaced"/>
</dbReference>
<evidence type="ECO:0000259" key="6">
    <source>
        <dbReference type="PROSITE" id="PS51465"/>
    </source>
</evidence>
<keyword evidence="8" id="KW-0722">Serine protease inhibitor</keyword>
<evidence type="ECO:0000313" key="8">
    <source>
        <dbReference type="RefSeq" id="XP_017768803.1"/>
    </source>
</evidence>
<proteinExistence type="predicted"/>
<evidence type="ECO:0000256" key="1">
    <source>
        <dbReference type="ARBA" id="ARBA00004613"/>
    </source>
</evidence>
<dbReference type="InterPro" id="IPR002350">
    <property type="entry name" value="Kazal_dom"/>
</dbReference>
<evidence type="ECO:0000313" key="7">
    <source>
        <dbReference type="Proteomes" id="UP000695000"/>
    </source>
</evidence>
<dbReference type="RefSeq" id="XP_017768803.1">
    <property type="nucleotide sequence ID" value="XM_017913314.1"/>
</dbReference>
<dbReference type="GO" id="GO:0004867">
    <property type="term" value="F:serine-type endopeptidase inhibitor activity"/>
    <property type="evidence" value="ECO:0007669"/>
    <property type="project" value="UniProtKB-KW"/>
</dbReference>
<accession>A0ABM1M2K3</accession>
<dbReference type="SUPFAM" id="SSF100895">
    <property type="entry name" value="Kazal-type serine protease inhibitors"/>
    <property type="match status" value="2"/>
</dbReference>
<name>A0ABM1M2K3_NICVS</name>
<dbReference type="PROSITE" id="PS51465">
    <property type="entry name" value="KAZAL_2"/>
    <property type="match status" value="2"/>
</dbReference>
<evidence type="ECO:0000256" key="4">
    <source>
        <dbReference type="ARBA" id="ARBA00023157"/>
    </source>
</evidence>
<evidence type="ECO:0000256" key="3">
    <source>
        <dbReference type="ARBA" id="ARBA00022690"/>
    </source>
</evidence>
<dbReference type="CDD" id="cd00104">
    <property type="entry name" value="KAZAL_FS"/>
    <property type="match status" value="1"/>
</dbReference>
<keyword evidence="7" id="KW-1185">Reference proteome</keyword>
<protein>
    <submittedName>
        <fullName evidence="8">Serine protease inhibitor dipetalogastin-like</fullName>
    </submittedName>
</protein>
<gene>
    <name evidence="8" type="primary">LOC108556958</name>
</gene>
<keyword evidence="3 8" id="KW-0646">Protease inhibitor</keyword>
<dbReference type="PANTHER" id="PTHR21312">
    <property type="entry name" value="SERINE PROTEASE INHIBITOR"/>
    <property type="match status" value="1"/>
</dbReference>